<organism evidence="2 3">
    <name type="scientific">Spartinivicinus marinus</name>
    <dbReference type="NCBI Taxonomy" id="2994442"/>
    <lineage>
        <taxon>Bacteria</taxon>
        <taxon>Pseudomonadati</taxon>
        <taxon>Pseudomonadota</taxon>
        <taxon>Gammaproteobacteria</taxon>
        <taxon>Oceanospirillales</taxon>
        <taxon>Zooshikellaceae</taxon>
        <taxon>Spartinivicinus</taxon>
    </lineage>
</organism>
<evidence type="ECO:0000256" key="1">
    <source>
        <dbReference type="SAM" id="SignalP"/>
    </source>
</evidence>
<keyword evidence="3" id="KW-1185">Reference proteome</keyword>
<feature type="chain" id="PRO_5032661420" evidence="1">
    <location>
        <begin position="20"/>
        <end position="221"/>
    </location>
</feature>
<dbReference type="RefSeq" id="WP_180568777.1">
    <property type="nucleotide sequence ID" value="NZ_JACCKB010000017.1"/>
</dbReference>
<comment type="caution">
    <text evidence="2">The sequence shown here is derived from an EMBL/GenBank/DDBJ whole genome shotgun (WGS) entry which is preliminary data.</text>
</comment>
<name>A0A853I7X0_9GAMM</name>
<dbReference type="Proteomes" id="UP000569732">
    <property type="component" value="Unassembled WGS sequence"/>
</dbReference>
<evidence type="ECO:0000313" key="2">
    <source>
        <dbReference type="EMBL" id="NYZ66748.1"/>
    </source>
</evidence>
<dbReference type="Gene3D" id="3.40.190.10">
    <property type="entry name" value="Periplasmic binding protein-like II"/>
    <property type="match status" value="2"/>
</dbReference>
<sequence>MYRVIWILAVIIASSSTGAELTLSIAQITGEDPLTVLSKKILRSAYKSIGVKVKFIKLPGERALALTNQGVIDGELFRKGGLANQYPNLIQVPYSYIGSSSVVFVKSKIFQVEGWESLRPYRIAVMVGYKVAEQNTKGFKVSFVDTPEQGFQMLAIDRVDIVIAPPVIGQSYVDRLGLKGIQMLLPPLQEAAMYHYLHKKHKTLLPKISAALQNMVENDSD</sequence>
<gene>
    <name evidence="2" type="ORF">H0A36_12075</name>
</gene>
<feature type="signal peptide" evidence="1">
    <location>
        <begin position="1"/>
        <end position="19"/>
    </location>
</feature>
<dbReference type="AlphaFoldDB" id="A0A853I7X0"/>
<protein>
    <submittedName>
        <fullName evidence="2">Transporter substrate-binding domain-containing protein</fullName>
    </submittedName>
</protein>
<accession>A0A853I7X0</accession>
<dbReference type="SUPFAM" id="SSF53850">
    <property type="entry name" value="Periplasmic binding protein-like II"/>
    <property type="match status" value="1"/>
</dbReference>
<keyword evidence="1" id="KW-0732">Signal</keyword>
<evidence type="ECO:0000313" key="3">
    <source>
        <dbReference type="Proteomes" id="UP000569732"/>
    </source>
</evidence>
<reference evidence="2 3" key="1">
    <citation type="submission" date="2020-07" db="EMBL/GenBank/DDBJ databases">
        <title>Endozoicomonas sp. nov., isolated from sediment.</title>
        <authorList>
            <person name="Gu T."/>
        </authorList>
    </citation>
    <scope>NUCLEOTIDE SEQUENCE [LARGE SCALE GENOMIC DNA]</scope>
    <source>
        <strain evidence="2 3">SM1973</strain>
    </source>
</reference>
<dbReference type="EMBL" id="JACCKB010000017">
    <property type="protein sequence ID" value="NYZ66748.1"/>
    <property type="molecule type" value="Genomic_DNA"/>
</dbReference>
<proteinExistence type="predicted"/>